<evidence type="ECO:0000256" key="1">
    <source>
        <dbReference type="SAM" id="MobiDB-lite"/>
    </source>
</evidence>
<protein>
    <submittedName>
        <fullName evidence="2">Uncharacterized protein</fullName>
    </submittedName>
</protein>
<evidence type="ECO:0000313" key="3">
    <source>
        <dbReference type="Proteomes" id="UP001151532"/>
    </source>
</evidence>
<dbReference type="OrthoDB" id="976473at2759"/>
<name>A0A9Q0TY63_SALPP</name>
<keyword evidence="3" id="KW-1185">Reference proteome</keyword>
<feature type="region of interest" description="Disordered" evidence="1">
    <location>
        <begin position="137"/>
        <end position="184"/>
    </location>
</feature>
<reference evidence="2" key="2">
    <citation type="journal article" date="2023" name="Int. J. Mol. Sci.">
        <title>De Novo Assembly and Annotation of 11 Diverse Shrub Willow (Salix) Genomes Reveals Novel Gene Organization in Sex-Linked Regions.</title>
        <authorList>
            <person name="Hyden B."/>
            <person name="Feng K."/>
            <person name="Yates T.B."/>
            <person name="Jawdy S."/>
            <person name="Cereghino C."/>
            <person name="Smart L.B."/>
            <person name="Muchero W."/>
        </authorList>
    </citation>
    <scope>NUCLEOTIDE SEQUENCE</scope>
    <source>
        <tissue evidence="2">Shoot tip</tissue>
    </source>
</reference>
<dbReference type="AlphaFoldDB" id="A0A9Q0TY63"/>
<accession>A0A9Q0TY63</accession>
<dbReference type="EMBL" id="JAPFFK010000014">
    <property type="protein sequence ID" value="KAJ6719962.1"/>
    <property type="molecule type" value="Genomic_DNA"/>
</dbReference>
<feature type="compositionally biased region" description="Basic residues" evidence="1">
    <location>
        <begin position="167"/>
        <end position="184"/>
    </location>
</feature>
<proteinExistence type="predicted"/>
<evidence type="ECO:0000313" key="2">
    <source>
        <dbReference type="EMBL" id="KAJ6719962.1"/>
    </source>
</evidence>
<organism evidence="2 3">
    <name type="scientific">Salix purpurea</name>
    <name type="common">Purple osier willow</name>
    <dbReference type="NCBI Taxonomy" id="77065"/>
    <lineage>
        <taxon>Eukaryota</taxon>
        <taxon>Viridiplantae</taxon>
        <taxon>Streptophyta</taxon>
        <taxon>Embryophyta</taxon>
        <taxon>Tracheophyta</taxon>
        <taxon>Spermatophyta</taxon>
        <taxon>Magnoliopsida</taxon>
        <taxon>eudicotyledons</taxon>
        <taxon>Gunneridae</taxon>
        <taxon>Pentapetalae</taxon>
        <taxon>rosids</taxon>
        <taxon>fabids</taxon>
        <taxon>Malpighiales</taxon>
        <taxon>Salicaceae</taxon>
        <taxon>Saliceae</taxon>
        <taxon>Salix</taxon>
    </lineage>
</organism>
<dbReference type="Proteomes" id="UP001151532">
    <property type="component" value="Chromosome 10"/>
</dbReference>
<sequence>MSHDPKSLHGTASATFDGIPRADDDTPRIVTSKGVVDPKMIKSNISHNKQQLDKPTVELNHPLDDGILGTKKGTGKDPVASSWNPKEPFTLLKRNGECSKDDEMRSSEYSTGEVSGTKEVRHICTVNMMASLQCQSVDKDSEENVVDSSKMECNLDNRDTSPSSFTKVKKKKGGKKKNKEARRL</sequence>
<gene>
    <name evidence="2" type="ORF">OIU79_007557</name>
</gene>
<feature type="region of interest" description="Disordered" evidence="1">
    <location>
        <begin position="1"/>
        <end position="35"/>
    </location>
</feature>
<feature type="compositionally biased region" description="Basic and acidic residues" evidence="1">
    <location>
        <begin position="149"/>
        <end position="159"/>
    </location>
</feature>
<comment type="caution">
    <text evidence="2">The sequence shown here is derived from an EMBL/GenBank/DDBJ whole genome shotgun (WGS) entry which is preliminary data.</text>
</comment>
<reference evidence="2" key="1">
    <citation type="submission" date="2022-11" db="EMBL/GenBank/DDBJ databases">
        <authorList>
            <person name="Hyden B.L."/>
            <person name="Feng K."/>
            <person name="Yates T."/>
            <person name="Jawdy S."/>
            <person name="Smart L.B."/>
            <person name="Muchero W."/>
        </authorList>
    </citation>
    <scope>NUCLEOTIDE SEQUENCE</scope>
    <source>
        <tissue evidence="2">Shoot tip</tissue>
    </source>
</reference>